<organism evidence="10 11">
    <name type="scientific">Anabas testudineus</name>
    <name type="common">Climbing perch</name>
    <name type="synonym">Anthias testudineus</name>
    <dbReference type="NCBI Taxonomy" id="64144"/>
    <lineage>
        <taxon>Eukaryota</taxon>
        <taxon>Metazoa</taxon>
        <taxon>Chordata</taxon>
        <taxon>Craniata</taxon>
        <taxon>Vertebrata</taxon>
        <taxon>Euteleostomi</taxon>
        <taxon>Actinopterygii</taxon>
        <taxon>Neopterygii</taxon>
        <taxon>Teleostei</taxon>
        <taxon>Neoteleostei</taxon>
        <taxon>Acanthomorphata</taxon>
        <taxon>Anabantaria</taxon>
        <taxon>Anabantiformes</taxon>
        <taxon>Anabantoidei</taxon>
        <taxon>Anabantidae</taxon>
        <taxon>Anabas</taxon>
    </lineage>
</organism>
<dbReference type="InterPro" id="IPR032675">
    <property type="entry name" value="LRR_dom_sf"/>
</dbReference>
<dbReference type="Proteomes" id="UP000265040">
    <property type="component" value="Chromosome 3"/>
</dbReference>
<evidence type="ECO:0000256" key="7">
    <source>
        <dbReference type="SAM" id="MobiDB-lite"/>
    </source>
</evidence>
<proteinExistence type="predicted"/>
<dbReference type="GeneID" id="113174190"/>
<reference evidence="10" key="1">
    <citation type="submission" date="2021-04" db="EMBL/GenBank/DDBJ databases">
        <authorList>
            <consortium name="Wellcome Sanger Institute Data Sharing"/>
        </authorList>
    </citation>
    <scope>NUCLEOTIDE SEQUENCE [LARGE SCALE GENOMIC DNA]</scope>
</reference>
<dbReference type="PROSITE" id="PS50188">
    <property type="entry name" value="B302_SPRY"/>
    <property type="match status" value="1"/>
</dbReference>
<evidence type="ECO:0000259" key="8">
    <source>
        <dbReference type="PROSITE" id="PS50188"/>
    </source>
</evidence>
<protein>
    <recommendedName>
        <fullName evidence="12">B30.2/SPRY domain-containing protein</fullName>
    </recommendedName>
</protein>
<dbReference type="SMART" id="SM00368">
    <property type="entry name" value="LRR_RI"/>
    <property type="match status" value="3"/>
</dbReference>
<dbReference type="GO" id="GO:0005737">
    <property type="term" value="C:cytoplasm"/>
    <property type="evidence" value="ECO:0007669"/>
    <property type="project" value="UniProtKB-SubCell"/>
</dbReference>
<feature type="compositionally biased region" description="Basic and acidic residues" evidence="7">
    <location>
        <begin position="120"/>
        <end position="138"/>
    </location>
</feature>
<dbReference type="InterPro" id="IPR027417">
    <property type="entry name" value="P-loop_NTPase"/>
</dbReference>
<dbReference type="InterPro" id="IPR007111">
    <property type="entry name" value="NACHT_NTPase"/>
</dbReference>
<sequence>MDQSLTDEHSTMNVSEKRGTRVSAAEAALTRFDQIRPKRSVSLMTEKSKDDPIEFKNGPHTDEPSQMKLENPDRSSSTGDVTERDRSQSRSCQFSDEEEIDELSSKKHNPDPTQPRRVSFRSDRSKSEPIEFRGRQQTDDPSQVILENPDRPSSTGDRSQSQSCEFSDEEEIDELRAHRQRSEVLSNRPVQKHQVDLDSTFMLLERKIVTFVKHELKKLRKVLDSEYLEDISEELSEDEEVMDGEEDGKGNSNREEFLKITLNVLKTMKEERLADSLQSKTLAALCQRKLKSNIKRKSQCVFEGITKAGNPALLNQIYTELYIREGETGEVNDEHEVRQIETASRKPDRPETTVRQEDIFNGSPGREEPIRTVMTIGVAGIGKTVLTQKFTLDWAEDRTNQDIQFTFPLTFRELNVLKEKKFSLVELVHHFFTETKEAGICRFEEFQVVFILDGLDECRLPLDFHNNQVLTDVTESTSVDVLLTNLIRGNLLPSARLWITTRPAAANQIPPECVDMVTEVRGFTDSQKEEYFRKRFRDEEQARRIISHIKTSRSLHIMCHIPVFCWITATVLEKQLKTREGGELPKTLTEVYIHFLVVQSKRGNLKYHGKTDTLLNTASKQTILLMGKLAFEQLEKGNLIFYEEDLNKCGIDIKAASVYSGLFTQILREEHGLNKETVFCFVHLSIHEFLAALYVLQTFISSGVNKLRGKHLSLRRQSKLKHLYQTAVDKSLQSPNGHLDLFVRFLLGLSLKKNQTLLQHLLKKPRSNSKVKEKLVQYIKKKIRECRSPERSINLFHCLNELNDHSLVEEIQQYLSSGNIHKNQLSSSQWSALVFILLSSQKDLDVFDLKKFSGSDKGLQSLLPVVKASKTSLLSYCDLSWRSCEALVTVLTSKNSNLRELDLSYNDLQDTGVELLSGGLQSPHCELEVLKLSGCLVTEKGCAALYLALSSNPSYLKELDLSFNHPGDSSVKQLNEGLSDPHWKLTTLKLDHCGKCRLKASPFRYFRKLSLDPNTADRNLYLCDDNKGVMVLNEKQPYPDHPDRFDGWKQLLCLDGLTGRCYWEVQWRGSVNIGVTYRGIKRSGDSDDCCIGWNDQSWSVMCTPHGYTAWHNNTAEDIDTTPPSESNRVAVYLDWSAGTVSFYCLPSFVSSIKQIHLHTFRSKFTEPVYPAFGFGRMSEPSDSGLLPPSLYISQVEDSL</sequence>
<dbReference type="Gene3D" id="2.60.120.920">
    <property type="match status" value="1"/>
</dbReference>
<evidence type="ECO:0000256" key="1">
    <source>
        <dbReference type="ARBA" id="ARBA00004496"/>
    </source>
</evidence>
<dbReference type="SMART" id="SM00449">
    <property type="entry name" value="SPRY"/>
    <property type="match status" value="1"/>
</dbReference>
<dbReference type="Pfam" id="PF14484">
    <property type="entry name" value="FISNA"/>
    <property type="match status" value="1"/>
</dbReference>
<keyword evidence="4" id="KW-0677">Repeat</keyword>
<name>A0A3Q1IZS1_ANATE</name>
<reference evidence="10" key="3">
    <citation type="submission" date="2025-09" db="UniProtKB">
        <authorList>
            <consortium name="Ensembl"/>
        </authorList>
    </citation>
    <scope>IDENTIFICATION</scope>
</reference>
<keyword evidence="3" id="KW-0433">Leucine-rich repeat</keyword>
<dbReference type="SUPFAM" id="SSF49899">
    <property type="entry name" value="Concanavalin A-like lectins/glucanases"/>
    <property type="match status" value="1"/>
</dbReference>
<dbReference type="PROSITE" id="PS51450">
    <property type="entry name" value="LRR"/>
    <property type="match status" value="1"/>
</dbReference>
<dbReference type="Pfam" id="PF13765">
    <property type="entry name" value="PRY"/>
    <property type="match status" value="1"/>
</dbReference>
<evidence type="ECO:0000256" key="4">
    <source>
        <dbReference type="ARBA" id="ARBA00022737"/>
    </source>
</evidence>
<dbReference type="InterPro" id="IPR041075">
    <property type="entry name" value="NOD1/2_WH"/>
</dbReference>
<dbReference type="InterPro" id="IPR029495">
    <property type="entry name" value="NACHT-assoc"/>
</dbReference>
<dbReference type="Pfam" id="PF13516">
    <property type="entry name" value="LRR_6"/>
    <property type="match status" value="1"/>
</dbReference>
<dbReference type="InterPro" id="IPR051261">
    <property type="entry name" value="NLR"/>
</dbReference>
<keyword evidence="11" id="KW-1185">Reference proteome</keyword>
<evidence type="ECO:0000256" key="5">
    <source>
        <dbReference type="ARBA" id="ARBA00022741"/>
    </source>
</evidence>
<evidence type="ECO:0000313" key="10">
    <source>
        <dbReference type="Ensembl" id="ENSATEP00000024614.1"/>
    </source>
</evidence>
<dbReference type="PRINTS" id="PR01407">
    <property type="entry name" value="BUTYPHLNCDUF"/>
</dbReference>
<keyword evidence="2" id="KW-0963">Cytoplasm</keyword>
<dbReference type="Pfam" id="PF17776">
    <property type="entry name" value="NLRC4_HD2"/>
    <property type="match status" value="1"/>
</dbReference>
<feature type="compositionally biased region" description="Basic and acidic residues" evidence="7">
    <location>
        <begin position="1"/>
        <end position="19"/>
    </location>
</feature>
<dbReference type="FunFam" id="3.40.50.300:FF:001524">
    <property type="entry name" value="Si:dkey-126g1.7"/>
    <property type="match status" value="1"/>
</dbReference>
<evidence type="ECO:0000256" key="6">
    <source>
        <dbReference type="ARBA" id="ARBA00022840"/>
    </source>
</evidence>
<dbReference type="PROSITE" id="PS50837">
    <property type="entry name" value="NACHT"/>
    <property type="match status" value="1"/>
</dbReference>
<dbReference type="InterPro" id="IPR003879">
    <property type="entry name" value="Butyrophylin_SPRY"/>
</dbReference>
<dbReference type="GO" id="GO:0005524">
    <property type="term" value="F:ATP binding"/>
    <property type="evidence" value="ECO:0007669"/>
    <property type="project" value="UniProtKB-KW"/>
</dbReference>
<dbReference type="STRING" id="64144.ENSATEP00000024614"/>
<feature type="region of interest" description="Disordered" evidence="7">
    <location>
        <begin position="330"/>
        <end position="353"/>
    </location>
</feature>
<dbReference type="InterPro" id="IPR001611">
    <property type="entry name" value="Leu-rich_rpt"/>
</dbReference>
<dbReference type="Pfam" id="PF17779">
    <property type="entry name" value="WHD_NOD2"/>
    <property type="match status" value="1"/>
</dbReference>
<comment type="subcellular location">
    <subcellularLocation>
        <location evidence="1">Cytoplasm</location>
    </subcellularLocation>
</comment>
<feature type="compositionally biased region" description="Polar residues" evidence="7">
    <location>
        <begin position="151"/>
        <end position="165"/>
    </location>
</feature>
<dbReference type="GeneTree" id="ENSGT01150000286904"/>
<dbReference type="SMART" id="SM00589">
    <property type="entry name" value="PRY"/>
    <property type="match status" value="1"/>
</dbReference>
<dbReference type="InParanoid" id="A0A3Q1IZS1"/>
<evidence type="ECO:0000313" key="11">
    <source>
        <dbReference type="Proteomes" id="UP000265040"/>
    </source>
</evidence>
<dbReference type="Gene3D" id="3.40.50.300">
    <property type="entry name" value="P-loop containing nucleotide triphosphate hydrolases"/>
    <property type="match status" value="1"/>
</dbReference>
<dbReference type="PANTHER" id="PTHR24106">
    <property type="entry name" value="NACHT, LRR AND CARD DOMAINS-CONTAINING"/>
    <property type="match status" value="1"/>
</dbReference>
<reference evidence="10" key="2">
    <citation type="submission" date="2025-08" db="UniProtKB">
        <authorList>
            <consortium name="Ensembl"/>
        </authorList>
    </citation>
    <scope>IDENTIFICATION</scope>
</reference>
<evidence type="ECO:0000259" key="9">
    <source>
        <dbReference type="PROSITE" id="PS50837"/>
    </source>
</evidence>
<feature type="domain" description="B30.2/SPRY" evidence="8">
    <location>
        <begin position="988"/>
        <end position="1190"/>
    </location>
</feature>
<accession>A0A3Q1IZS1</accession>
<dbReference type="InterPro" id="IPR003877">
    <property type="entry name" value="SPRY_dom"/>
</dbReference>
<dbReference type="InterPro" id="IPR043136">
    <property type="entry name" value="B30.2/SPRY_sf"/>
</dbReference>
<dbReference type="InterPro" id="IPR006574">
    <property type="entry name" value="PRY"/>
</dbReference>
<evidence type="ECO:0008006" key="12">
    <source>
        <dbReference type="Google" id="ProtNLM"/>
    </source>
</evidence>
<feature type="compositionally biased region" description="Basic and acidic residues" evidence="7">
    <location>
        <begin position="46"/>
        <end position="73"/>
    </location>
</feature>
<evidence type="ECO:0000256" key="3">
    <source>
        <dbReference type="ARBA" id="ARBA00022614"/>
    </source>
</evidence>
<dbReference type="Pfam" id="PF00622">
    <property type="entry name" value="SPRY"/>
    <property type="match status" value="1"/>
</dbReference>
<dbReference type="Ensembl" id="ENSATET00000025011.3">
    <property type="protein sequence ID" value="ENSATEP00000024614.1"/>
    <property type="gene ID" value="ENSATEG00000017101.3"/>
</dbReference>
<feature type="domain" description="NACHT" evidence="9">
    <location>
        <begin position="371"/>
        <end position="505"/>
    </location>
</feature>
<dbReference type="InterPro" id="IPR001870">
    <property type="entry name" value="B30.2/SPRY"/>
</dbReference>
<feature type="region of interest" description="Disordered" evidence="7">
    <location>
        <begin position="1"/>
        <end position="173"/>
    </location>
</feature>
<dbReference type="OrthoDB" id="120976at2759"/>
<dbReference type="SUPFAM" id="SSF52047">
    <property type="entry name" value="RNI-like"/>
    <property type="match status" value="1"/>
</dbReference>
<keyword evidence="5" id="KW-0547">Nucleotide-binding</keyword>
<evidence type="ECO:0000256" key="2">
    <source>
        <dbReference type="ARBA" id="ARBA00022490"/>
    </source>
</evidence>
<keyword evidence="6" id="KW-0067">ATP-binding</keyword>
<dbReference type="Gene3D" id="3.80.10.10">
    <property type="entry name" value="Ribonuclease Inhibitor"/>
    <property type="match status" value="1"/>
</dbReference>
<dbReference type="InterPro" id="IPR013320">
    <property type="entry name" value="ConA-like_dom_sf"/>
</dbReference>
<dbReference type="Pfam" id="PF05729">
    <property type="entry name" value="NACHT"/>
    <property type="match status" value="1"/>
</dbReference>
<dbReference type="RefSeq" id="XP_026233743.1">
    <property type="nucleotide sequence ID" value="XM_026377958.1"/>
</dbReference>
<dbReference type="InterPro" id="IPR041267">
    <property type="entry name" value="NLRP_HD2"/>
</dbReference>
<dbReference type="AlphaFoldDB" id="A0A3Q1IZS1"/>
<dbReference type="SMART" id="SM01288">
    <property type="entry name" value="FISNA"/>
    <property type="match status" value="1"/>
</dbReference>
<dbReference type="CDD" id="cd16040">
    <property type="entry name" value="SPRY_PRY_SNTX"/>
    <property type="match status" value="1"/>
</dbReference>